<evidence type="ECO:0000313" key="3">
    <source>
        <dbReference type="Proteomes" id="UP001301769"/>
    </source>
</evidence>
<sequence>MSSSTSAPYHVTSSNPTATDHQRPRPFRQRSPSPIPVAPGAPRIPLLSDSDIEEEDKELAGIDRGYLRLGGRRLYLPSPSPTPEPLKEEEEEESQEADFDDTNLSKMNDQLDFARQHIQAQAQMAARRPGPRVIQESADNSAGNGGLQLQVYPQNAPSLSRELHHEGCLAPSQHRQTHRYHWHEYEQLTMSRPKQVHPKLHFKVVVDHGRETRYLLN</sequence>
<feature type="compositionally biased region" description="Acidic residues" evidence="1">
    <location>
        <begin position="87"/>
        <end position="101"/>
    </location>
</feature>
<reference evidence="2" key="1">
    <citation type="journal article" date="2023" name="Mol. Phylogenet. Evol.">
        <title>Genome-scale phylogeny and comparative genomics of the fungal order Sordariales.</title>
        <authorList>
            <person name="Hensen N."/>
            <person name="Bonometti L."/>
            <person name="Westerberg I."/>
            <person name="Brannstrom I.O."/>
            <person name="Guillou S."/>
            <person name="Cros-Aarteil S."/>
            <person name="Calhoun S."/>
            <person name="Haridas S."/>
            <person name="Kuo A."/>
            <person name="Mondo S."/>
            <person name="Pangilinan J."/>
            <person name="Riley R."/>
            <person name="LaButti K."/>
            <person name="Andreopoulos B."/>
            <person name="Lipzen A."/>
            <person name="Chen C."/>
            <person name="Yan M."/>
            <person name="Daum C."/>
            <person name="Ng V."/>
            <person name="Clum A."/>
            <person name="Steindorff A."/>
            <person name="Ohm R.A."/>
            <person name="Martin F."/>
            <person name="Silar P."/>
            <person name="Natvig D.O."/>
            <person name="Lalanne C."/>
            <person name="Gautier V."/>
            <person name="Ament-Velasquez S.L."/>
            <person name="Kruys A."/>
            <person name="Hutchinson M.I."/>
            <person name="Powell A.J."/>
            <person name="Barry K."/>
            <person name="Miller A.N."/>
            <person name="Grigoriev I.V."/>
            <person name="Debuchy R."/>
            <person name="Gladieux P."/>
            <person name="Hiltunen Thoren M."/>
            <person name="Johannesson H."/>
        </authorList>
    </citation>
    <scope>NUCLEOTIDE SEQUENCE</scope>
    <source>
        <strain evidence="2">PSN293</strain>
    </source>
</reference>
<dbReference type="AlphaFoldDB" id="A0AAN6XV63"/>
<feature type="compositionally biased region" description="Polar residues" evidence="1">
    <location>
        <begin position="1"/>
        <end position="19"/>
    </location>
</feature>
<feature type="compositionally biased region" description="Low complexity" evidence="1">
    <location>
        <begin position="67"/>
        <end position="77"/>
    </location>
</feature>
<gene>
    <name evidence="2" type="ORF">QBC37DRAFT_392974</name>
</gene>
<keyword evidence="3" id="KW-1185">Reference proteome</keyword>
<protein>
    <submittedName>
        <fullName evidence="2">Uncharacterized protein</fullName>
    </submittedName>
</protein>
<dbReference type="Proteomes" id="UP001301769">
    <property type="component" value="Unassembled WGS sequence"/>
</dbReference>
<evidence type="ECO:0000313" key="2">
    <source>
        <dbReference type="EMBL" id="KAK4207165.1"/>
    </source>
</evidence>
<feature type="region of interest" description="Disordered" evidence="1">
    <location>
        <begin position="1"/>
        <end position="103"/>
    </location>
</feature>
<name>A0AAN6XV63_9PEZI</name>
<accession>A0AAN6XV63</accession>
<comment type="caution">
    <text evidence="2">The sequence shown here is derived from an EMBL/GenBank/DDBJ whole genome shotgun (WGS) entry which is preliminary data.</text>
</comment>
<dbReference type="EMBL" id="MU858315">
    <property type="protein sequence ID" value="KAK4207165.1"/>
    <property type="molecule type" value="Genomic_DNA"/>
</dbReference>
<proteinExistence type="predicted"/>
<organism evidence="2 3">
    <name type="scientific">Rhypophila decipiens</name>
    <dbReference type="NCBI Taxonomy" id="261697"/>
    <lineage>
        <taxon>Eukaryota</taxon>
        <taxon>Fungi</taxon>
        <taxon>Dikarya</taxon>
        <taxon>Ascomycota</taxon>
        <taxon>Pezizomycotina</taxon>
        <taxon>Sordariomycetes</taxon>
        <taxon>Sordariomycetidae</taxon>
        <taxon>Sordariales</taxon>
        <taxon>Naviculisporaceae</taxon>
        <taxon>Rhypophila</taxon>
    </lineage>
</organism>
<reference evidence="2" key="2">
    <citation type="submission" date="2023-05" db="EMBL/GenBank/DDBJ databases">
        <authorList>
            <consortium name="Lawrence Berkeley National Laboratory"/>
            <person name="Steindorff A."/>
            <person name="Hensen N."/>
            <person name="Bonometti L."/>
            <person name="Westerberg I."/>
            <person name="Brannstrom I.O."/>
            <person name="Guillou S."/>
            <person name="Cros-Aarteil S."/>
            <person name="Calhoun S."/>
            <person name="Haridas S."/>
            <person name="Kuo A."/>
            <person name="Mondo S."/>
            <person name="Pangilinan J."/>
            <person name="Riley R."/>
            <person name="Labutti K."/>
            <person name="Andreopoulos B."/>
            <person name="Lipzen A."/>
            <person name="Chen C."/>
            <person name="Yanf M."/>
            <person name="Daum C."/>
            <person name="Ng V."/>
            <person name="Clum A."/>
            <person name="Ohm R."/>
            <person name="Martin F."/>
            <person name="Silar P."/>
            <person name="Natvig D."/>
            <person name="Lalanne C."/>
            <person name="Gautier V."/>
            <person name="Ament-Velasquez S.L."/>
            <person name="Kruys A."/>
            <person name="Hutchinson M.I."/>
            <person name="Powell A.J."/>
            <person name="Barry K."/>
            <person name="Miller A.N."/>
            <person name="Grigoriev I.V."/>
            <person name="Debuchy R."/>
            <person name="Gladieux P."/>
            <person name="Thoren M.H."/>
            <person name="Johannesson H."/>
        </authorList>
    </citation>
    <scope>NUCLEOTIDE SEQUENCE</scope>
    <source>
        <strain evidence="2">PSN293</strain>
    </source>
</reference>
<evidence type="ECO:0000256" key="1">
    <source>
        <dbReference type="SAM" id="MobiDB-lite"/>
    </source>
</evidence>